<keyword evidence="8" id="KW-0067">ATP-binding</keyword>
<feature type="transmembrane region" description="Helical" evidence="13">
    <location>
        <begin position="862"/>
        <end position="885"/>
    </location>
</feature>
<evidence type="ECO:0000256" key="5">
    <source>
        <dbReference type="ARBA" id="ARBA00022490"/>
    </source>
</evidence>
<dbReference type="InterPro" id="IPR003439">
    <property type="entry name" value="ABC_transporter-like_ATP-bd"/>
</dbReference>
<dbReference type="Pfam" id="PF00005">
    <property type="entry name" value="ABC_tran"/>
    <property type="match status" value="1"/>
</dbReference>
<evidence type="ECO:0000256" key="6">
    <source>
        <dbReference type="ARBA" id="ARBA00022692"/>
    </source>
</evidence>
<evidence type="ECO:0000256" key="7">
    <source>
        <dbReference type="ARBA" id="ARBA00022741"/>
    </source>
</evidence>
<dbReference type="Pfam" id="PF06565">
    <property type="entry name" value="DM10_dom"/>
    <property type="match status" value="3"/>
</dbReference>
<accession>A0A9P1G8W9</accession>
<feature type="transmembrane region" description="Helical" evidence="13">
    <location>
        <begin position="783"/>
        <end position="801"/>
    </location>
</feature>
<dbReference type="FunFam" id="2.30.29.170:FF:000004">
    <property type="entry name" value="EF-hand domain containing 2"/>
    <property type="match status" value="1"/>
</dbReference>
<dbReference type="GO" id="GO:0015421">
    <property type="term" value="F:ABC-type oligopeptide transporter activity"/>
    <property type="evidence" value="ECO:0007669"/>
    <property type="project" value="TreeGrafter"/>
</dbReference>
<keyword evidence="9 13" id="KW-1133">Transmembrane helix</keyword>
<dbReference type="Pfam" id="PF00664">
    <property type="entry name" value="ABC_membrane"/>
    <property type="match status" value="1"/>
</dbReference>
<keyword evidence="11" id="KW-0206">Cytoskeleton</keyword>
<feature type="domain" description="DM10" evidence="16">
    <location>
        <begin position="44"/>
        <end position="149"/>
    </location>
</feature>
<feature type="domain" description="ABC transporter" evidence="14">
    <location>
        <begin position="969"/>
        <end position="1214"/>
    </location>
</feature>
<dbReference type="Gene3D" id="3.40.50.300">
    <property type="entry name" value="P-loop containing nucleotide triphosphate hydrolases"/>
    <property type="match status" value="1"/>
</dbReference>
<evidence type="ECO:0000256" key="1">
    <source>
        <dbReference type="ARBA" id="ARBA00004138"/>
    </source>
</evidence>
<gene>
    <name evidence="17" type="ORF">C1SCF055_LOCUS29878</name>
</gene>
<dbReference type="InterPro" id="IPR003593">
    <property type="entry name" value="AAA+_ATPase"/>
</dbReference>
<feature type="domain" description="ABC transmembrane type-1" evidence="15">
    <location>
        <begin position="646"/>
        <end position="926"/>
    </location>
</feature>
<evidence type="ECO:0000313" key="18">
    <source>
        <dbReference type="EMBL" id="CAL4791373.1"/>
    </source>
</evidence>
<dbReference type="PROSITE" id="PS50929">
    <property type="entry name" value="ABC_TM1F"/>
    <property type="match status" value="1"/>
</dbReference>
<name>A0A9P1G8W9_9DINO</name>
<evidence type="ECO:0000259" key="16">
    <source>
        <dbReference type="PROSITE" id="PS51336"/>
    </source>
</evidence>
<evidence type="ECO:0000313" key="17">
    <source>
        <dbReference type="EMBL" id="CAI4004061.1"/>
    </source>
</evidence>
<dbReference type="PROSITE" id="PS00211">
    <property type="entry name" value="ABC_TRANSPORTER_1"/>
    <property type="match status" value="1"/>
</dbReference>
<dbReference type="PROSITE" id="PS51336">
    <property type="entry name" value="DM10"/>
    <property type="match status" value="3"/>
</dbReference>
<dbReference type="InterPro" id="IPR027417">
    <property type="entry name" value="P-loop_NTPase"/>
</dbReference>
<sequence length="1251" mass="140516">MELQRPGWRQRATPEPEELPVTVEDLVPKNQRYPRVTPAWLKHEKQVLRFYAFFQETVTERADENSRKRHIIIMYYLEDGSVSMSEPRIENSGIVQGSFLKRQRVSRNDGTGFIGPEDLRCGIQITLFGRTYHITGCDSFTRWYYREIGVEIGENEEVQEDAWQKSYKLRKLIDRGALPPSRFSVEQKTIGQFQMGAPPVSKKLTQFLLNDRRVLRFKGYWDDHTKYGARLYFNIHYYLADNTMEFNEAHCRNSGRYPAPVFFKRGPLRKHNVAHCVPAMLTDESCVYLPEDLRVGDSIDVWGRKVVLFDCDAFTQKFYKEYLDLDQRQNRLDVSEKPVTHLKLTPPPHNGVGKEEDSLISTQMINVKAPKVDLEKLMVYTGEVLRFEAKMANGLAEDEMRVLVIAYYPHDDEVAVFEIPVRNSGHWTGKFADKRRMKNPATGKNFKLSDLVVGTTVTIAGQPLHIIRADERCLRFLEARPREFPYADPVACCRKLAALKGEPEMQDPEGIDPDRLKELAVHLGLDIVDHELVTVLRKFGEMDEEGNLRMRRCVSLFPRPTFEWRAENELSARQRLECVSLPRFRAPQSPVPLHRRRSGCWQQSAALCAAGVGAKHRLQEERHQSRAQLVGQLLRLLRGIDYVWLALGSAGLLLSSCAELASPPLAAAALFAAVQGRGQLLLPRCLAVAAVALLGGAAEGLRNFAFNMLRSRLVARLREEAFAVLMSQEMSFFDEVDSELTSRLSSDCMSVYSYLSDVLSFFLRSGAVSICSLLALLRLSPSITWRVLLMLALVMLCAEWYGRVTRYTGRKTQDILAELGRVSSEALQLLRTVRALNAEDLHRRLFQRQNDIINDTQRQRGVALGVFSAASNGLGVLLQMVTLLIGSSAVLAGSMTAEALATYLLYLDTAVDSTLALAKLGSALELGIEWSSCNDALGSAERVLGILAQGVTSQRSSISAGMAVPKGDVLFDSVCFAYPSRPQHQVLANVSLHCAAGKTTALVGFSGSGKSSLLSLLLRFYDLQEAEGCVKFDDADVRQLDRVWLRRQLGLVPQSPRLFRGSIAENIAWGYPSASFAEVRAAAQSALAAEFIEELPEGYDTICSDDKLLSGGQRQRIALARALLRDPAVLLLDEPTSALDPKSSALVSQALEQAQWSTRRNCHRTVIIVAHDLRLAAVQRAEKIVVMDRGRILEQGRHAELLELNGAYKRIGAPSDAPRLFDNMMLTNKQQLRETMQECRFSFIFLIVYFL</sequence>
<evidence type="ECO:0000259" key="14">
    <source>
        <dbReference type="PROSITE" id="PS50893"/>
    </source>
</evidence>
<dbReference type="EMBL" id="CAMXCT030003358">
    <property type="protein sequence ID" value="CAL4791373.1"/>
    <property type="molecule type" value="Genomic_DNA"/>
</dbReference>
<evidence type="ECO:0000256" key="3">
    <source>
        <dbReference type="ARBA" id="ARBA00004245"/>
    </source>
</evidence>
<feature type="domain" description="DM10" evidence="16">
    <location>
        <begin position="381"/>
        <end position="481"/>
    </location>
</feature>
<dbReference type="GO" id="GO:0016020">
    <property type="term" value="C:membrane"/>
    <property type="evidence" value="ECO:0007669"/>
    <property type="project" value="UniProtKB-SubCell"/>
</dbReference>
<dbReference type="SUPFAM" id="SSF52540">
    <property type="entry name" value="P-loop containing nucleoside triphosphate hydrolases"/>
    <property type="match status" value="1"/>
</dbReference>
<evidence type="ECO:0000256" key="12">
    <source>
        <dbReference type="ARBA" id="ARBA00023273"/>
    </source>
</evidence>
<dbReference type="PROSITE" id="PS50893">
    <property type="entry name" value="ABC_TRANSPORTER_2"/>
    <property type="match status" value="1"/>
</dbReference>
<evidence type="ECO:0000256" key="11">
    <source>
        <dbReference type="ARBA" id="ARBA00023212"/>
    </source>
</evidence>
<dbReference type="InterPro" id="IPR006602">
    <property type="entry name" value="DM10_dom"/>
</dbReference>
<dbReference type="GO" id="GO:0005856">
    <property type="term" value="C:cytoskeleton"/>
    <property type="evidence" value="ECO:0007669"/>
    <property type="project" value="UniProtKB-SubCell"/>
</dbReference>
<dbReference type="GO" id="GO:0005929">
    <property type="term" value="C:cilium"/>
    <property type="evidence" value="ECO:0007669"/>
    <property type="project" value="UniProtKB-SubCell"/>
</dbReference>
<dbReference type="InterPro" id="IPR011527">
    <property type="entry name" value="ABC1_TM_dom"/>
</dbReference>
<keyword evidence="10 13" id="KW-0472">Membrane</keyword>
<dbReference type="AlphaFoldDB" id="A0A9P1G8W9"/>
<keyword evidence="6 13" id="KW-0812">Transmembrane</keyword>
<dbReference type="Proteomes" id="UP001152797">
    <property type="component" value="Unassembled WGS sequence"/>
</dbReference>
<dbReference type="SMART" id="SM00382">
    <property type="entry name" value="AAA"/>
    <property type="match status" value="1"/>
</dbReference>
<dbReference type="PANTHER" id="PTHR43394:SF19">
    <property type="entry name" value="ABC TRANSPORTER B FAMILY"/>
    <property type="match status" value="1"/>
</dbReference>
<keyword evidence="12" id="KW-0966">Cell projection</keyword>
<dbReference type="EMBL" id="CAMXCT020003358">
    <property type="protein sequence ID" value="CAL1157436.1"/>
    <property type="molecule type" value="Genomic_DNA"/>
</dbReference>
<evidence type="ECO:0000313" key="19">
    <source>
        <dbReference type="Proteomes" id="UP001152797"/>
    </source>
</evidence>
<feature type="domain" description="DM10" evidence="16">
    <location>
        <begin position="211"/>
        <end position="323"/>
    </location>
</feature>
<evidence type="ECO:0000256" key="13">
    <source>
        <dbReference type="SAM" id="Phobius"/>
    </source>
</evidence>
<dbReference type="Gene3D" id="1.20.1560.10">
    <property type="entry name" value="ABC transporter type 1, transmembrane domain"/>
    <property type="match status" value="1"/>
</dbReference>
<proteinExistence type="predicted"/>
<dbReference type="InterPro" id="IPR039421">
    <property type="entry name" value="Type_1_exporter"/>
</dbReference>
<keyword evidence="5" id="KW-0963">Cytoplasm</keyword>
<reference evidence="18 19" key="2">
    <citation type="submission" date="2024-05" db="EMBL/GenBank/DDBJ databases">
        <authorList>
            <person name="Chen Y."/>
            <person name="Shah S."/>
            <person name="Dougan E. K."/>
            <person name="Thang M."/>
            <person name="Chan C."/>
        </authorList>
    </citation>
    <scope>NUCLEOTIDE SEQUENCE [LARGE SCALE GENOMIC DNA]</scope>
</reference>
<comment type="subcellular location">
    <subcellularLocation>
        <location evidence="1">Cell projection</location>
        <location evidence="1">Cilium</location>
    </subcellularLocation>
    <subcellularLocation>
        <location evidence="3">Cytoplasm</location>
        <location evidence="3">Cytoskeleton</location>
    </subcellularLocation>
    <subcellularLocation>
        <location evidence="2">Membrane</location>
        <topology evidence="2">Multi-pass membrane protein</topology>
    </subcellularLocation>
</comment>
<dbReference type="InterPro" id="IPR017871">
    <property type="entry name" value="ABC_transporter-like_CS"/>
</dbReference>
<evidence type="ECO:0000256" key="4">
    <source>
        <dbReference type="ARBA" id="ARBA00022448"/>
    </source>
</evidence>
<dbReference type="FunFam" id="3.40.50.300:FF:000967">
    <property type="entry name" value="ABC multidrug transporter mdr4"/>
    <property type="match status" value="1"/>
</dbReference>
<protein>
    <submittedName>
        <fullName evidence="18">DM10 domain-containing protein</fullName>
    </submittedName>
</protein>
<evidence type="ECO:0000256" key="10">
    <source>
        <dbReference type="ARBA" id="ARBA00023136"/>
    </source>
</evidence>
<organism evidence="17">
    <name type="scientific">Cladocopium goreaui</name>
    <dbReference type="NCBI Taxonomy" id="2562237"/>
    <lineage>
        <taxon>Eukaryota</taxon>
        <taxon>Sar</taxon>
        <taxon>Alveolata</taxon>
        <taxon>Dinophyceae</taxon>
        <taxon>Suessiales</taxon>
        <taxon>Symbiodiniaceae</taxon>
        <taxon>Cladocopium</taxon>
    </lineage>
</organism>
<keyword evidence="4" id="KW-0813">Transport</keyword>
<evidence type="ECO:0000259" key="15">
    <source>
        <dbReference type="PROSITE" id="PS50929"/>
    </source>
</evidence>
<dbReference type="InterPro" id="IPR036640">
    <property type="entry name" value="ABC1_TM_sf"/>
</dbReference>
<evidence type="ECO:0000256" key="2">
    <source>
        <dbReference type="ARBA" id="ARBA00004141"/>
    </source>
</evidence>
<evidence type="ECO:0000256" key="9">
    <source>
        <dbReference type="ARBA" id="ARBA00022989"/>
    </source>
</evidence>
<reference evidence="17" key="1">
    <citation type="submission" date="2022-10" db="EMBL/GenBank/DDBJ databases">
        <authorList>
            <person name="Chen Y."/>
            <person name="Dougan E. K."/>
            <person name="Chan C."/>
            <person name="Rhodes N."/>
            <person name="Thang M."/>
        </authorList>
    </citation>
    <scope>NUCLEOTIDE SEQUENCE</scope>
</reference>
<keyword evidence="19" id="KW-1185">Reference proteome</keyword>
<dbReference type="SMART" id="SM00676">
    <property type="entry name" value="DM10"/>
    <property type="match status" value="3"/>
</dbReference>
<comment type="caution">
    <text evidence="17">The sequence shown here is derived from an EMBL/GenBank/DDBJ whole genome shotgun (WGS) entry which is preliminary data.</text>
</comment>
<dbReference type="SUPFAM" id="SSF90123">
    <property type="entry name" value="ABC transporter transmembrane region"/>
    <property type="match status" value="1"/>
</dbReference>
<evidence type="ECO:0000256" key="8">
    <source>
        <dbReference type="ARBA" id="ARBA00022840"/>
    </source>
</evidence>
<dbReference type="PANTHER" id="PTHR43394">
    <property type="entry name" value="ATP-DEPENDENT PERMEASE MDL1, MITOCHONDRIAL"/>
    <property type="match status" value="1"/>
</dbReference>
<dbReference type="Gene3D" id="2.30.29.170">
    <property type="match status" value="3"/>
</dbReference>
<dbReference type="OrthoDB" id="6360546at2759"/>
<keyword evidence="7" id="KW-0547">Nucleotide-binding</keyword>
<dbReference type="EMBL" id="CAMXCT010003358">
    <property type="protein sequence ID" value="CAI4004061.1"/>
    <property type="molecule type" value="Genomic_DNA"/>
</dbReference>
<dbReference type="GO" id="GO:0016887">
    <property type="term" value="F:ATP hydrolysis activity"/>
    <property type="evidence" value="ECO:0007669"/>
    <property type="project" value="InterPro"/>
</dbReference>
<dbReference type="GO" id="GO:0005524">
    <property type="term" value="F:ATP binding"/>
    <property type="evidence" value="ECO:0007669"/>
    <property type="project" value="UniProtKB-KW"/>
</dbReference>